<evidence type="ECO:0000313" key="2">
    <source>
        <dbReference type="EMBL" id="TGC09206.1"/>
    </source>
</evidence>
<accession>A0A4E0QRP3</accession>
<sequence length="129" mass="14331">MKIKTVKRIELINITDHVHDHVKKSGVQQGICAVSTRHTTTAIIVNENEKGLRADILALLDRLVPENAGYAHDRIDENAHAHLRSVLLGSSETLHVDNSKLVLGTWQSIFLAELDGPRTRTVDITVISR</sequence>
<dbReference type="PIRSF" id="PIRSF004681">
    <property type="entry name" value="UCP004681"/>
    <property type="match status" value="1"/>
</dbReference>
<comment type="caution">
    <text evidence="2">The sequence shown here is derived from an EMBL/GenBank/DDBJ whole genome shotgun (WGS) entry which is preliminary data.</text>
</comment>
<dbReference type="InterPro" id="IPR001602">
    <property type="entry name" value="UPF0047_YjbQ-like"/>
</dbReference>
<dbReference type="Gene3D" id="2.60.120.460">
    <property type="entry name" value="YjbQ-like"/>
    <property type="match status" value="1"/>
</dbReference>
<comment type="similarity">
    <text evidence="1">Belongs to the UPF0047 family.</text>
</comment>
<evidence type="ECO:0000256" key="1">
    <source>
        <dbReference type="ARBA" id="ARBA00005534"/>
    </source>
</evidence>
<gene>
    <name evidence="2" type="ORF">CUN85_07525</name>
</gene>
<keyword evidence="3" id="KW-1185">Reference proteome</keyword>
<dbReference type="EMBL" id="PGGK01000006">
    <property type="protein sequence ID" value="TGC09206.1"/>
    <property type="molecule type" value="Genomic_DNA"/>
</dbReference>
<evidence type="ECO:0000313" key="3">
    <source>
        <dbReference type="Proteomes" id="UP000297295"/>
    </source>
</evidence>
<dbReference type="Pfam" id="PF01894">
    <property type="entry name" value="YjbQ"/>
    <property type="match status" value="1"/>
</dbReference>
<evidence type="ECO:0008006" key="4">
    <source>
        <dbReference type="Google" id="ProtNLM"/>
    </source>
</evidence>
<dbReference type="InterPro" id="IPR035917">
    <property type="entry name" value="YjbQ-like_sf"/>
</dbReference>
<dbReference type="Proteomes" id="UP000297295">
    <property type="component" value="Unassembled WGS sequence"/>
</dbReference>
<dbReference type="OrthoDB" id="6663at2157"/>
<name>A0A4E0QRP3_9EURY</name>
<dbReference type="AlphaFoldDB" id="A0A4E0QRP3"/>
<dbReference type="PANTHER" id="PTHR30615:SF8">
    <property type="entry name" value="UPF0047 PROTEIN C4A8.02C"/>
    <property type="match status" value="1"/>
</dbReference>
<dbReference type="SUPFAM" id="SSF111038">
    <property type="entry name" value="YjbQ-like"/>
    <property type="match status" value="1"/>
</dbReference>
<dbReference type="PANTHER" id="PTHR30615">
    <property type="entry name" value="UNCHARACTERIZED PROTEIN YJBQ-RELATED"/>
    <property type="match status" value="1"/>
</dbReference>
<organism evidence="2 3">
    <name type="scientific">Methanolobus halotolerans</name>
    <dbReference type="NCBI Taxonomy" id="2052935"/>
    <lineage>
        <taxon>Archaea</taxon>
        <taxon>Methanobacteriati</taxon>
        <taxon>Methanobacteriota</taxon>
        <taxon>Stenosarchaea group</taxon>
        <taxon>Methanomicrobia</taxon>
        <taxon>Methanosarcinales</taxon>
        <taxon>Methanosarcinaceae</taxon>
        <taxon>Methanolobus</taxon>
    </lineage>
</organism>
<reference evidence="2 3" key="1">
    <citation type="submission" date="2017-11" db="EMBL/GenBank/DDBJ databases">
        <title>Isolation and Characterization of Methanogenic Archaea from Saline Meromictic Lake at Siberia.</title>
        <authorList>
            <person name="Shen Y."/>
            <person name="Huang H.-H."/>
            <person name="Lai M.-C."/>
            <person name="Chen S.-C."/>
        </authorList>
    </citation>
    <scope>NUCLEOTIDE SEQUENCE [LARGE SCALE GENOMIC DNA]</scope>
    <source>
        <strain evidence="2 3">SY-01</strain>
    </source>
</reference>
<proteinExistence type="inferred from homology"/>
<protein>
    <recommendedName>
        <fullName evidence="4">Secondary thiamine-phosphate synthase enzyme</fullName>
    </recommendedName>
</protein>
<dbReference type="NCBIfam" id="TIGR00149">
    <property type="entry name" value="TIGR00149_YjbQ"/>
    <property type="match status" value="1"/>
</dbReference>
<dbReference type="RefSeq" id="WP_135389701.1">
    <property type="nucleotide sequence ID" value="NZ_PGGK01000006.1"/>
</dbReference>